<protein>
    <submittedName>
        <fullName evidence="2">Uncharacterized protein</fullName>
    </submittedName>
</protein>
<feature type="transmembrane region" description="Helical" evidence="1">
    <location>
        <begin position="36"/>
        <end position="54"/>
    </location>
</feature>
<gene>
    <name evidence="2" type="ORF">GFC01_15860</name>
</gene>
<evidence type="ECO:0000313" key="3">
    <source>
        <dbReference type="Proteomes" id="UP000441717"/>
    </source>
</evidence>
<comment type="caution">
    <text evidence="2">The sequence shown here is derived from an EMBL/GenBank/DDBJ whole genome shotgun (WGS) entry which is preliminary data.</text>
</comment>
<sequence>MSLRNLPGPALLALVILAWAVILWVFTLGYPGFVPVARFIFWVLVVPAALAEWLRMKGFIRGRMVTLARLGFIILAALLWLVRI</sequence>
<evidence type="ECO:0000313" key="2">
    <source>
        <dbReference type="EMBL" id="MQL53708.1"/>
    </source>
</evidence>
<feature type="transmembrane region" description="Helical" evidence="1">
    <location>
        <begin position="66"/>
        <end position="82"/>
    </location>
</feature>
<name>A0A6N7IX21_9FIRM</name>
<dbReference type="AlphaFoldDB" id="A0A6N7IX21"/>
<keyword evidence="1" id="KW-0472">Membrane</keyword>
<dbReference type="RefSeq" id="WP_152948166.1">
    <property type="nucleotide sequence ID" value="NZ_WHYR01000061.1"/>
</dbReference>
<dbReference type="Proteomes" id="UP000441717">
    <property type="component" value="Unassembled WGS sequence"/>
</dbReference>
<feature type="transmembrane region" description="Helical" evidence="1">
    <location>
        <begin position="12"/>
        <end position="30"/>
    </location>
</feature>
<keyword evidence="1" id="KW-1133">Transmembrane helix</keyword>
<keyword evidence="1" id="KW-0812">Transmembrane</keyword>
<reference evidence="2 3" key="1">
    <citation type="submission" date="2019-10" db="EMBL/GenBank/DDBJ databases">
        <title>Comparative genomics of sulfur disproportionating microorganisms.</title>
        <authorList>
            <person name="Ward L.M."/>
            <person name="Bertran E."/>
            <person name="Johnston D."/>
        </authorList>
    </citation>
    <scope>NUCLEOTIDE SEQUENCE [LARGE SCALE GENOMIC DNA]</scope>
    <source>
        <strain evidence="2 3">DSM 14055</strain>
    </source>
</reference>
<accession>A0A6N7IX21</accession>
<keyword evidence="3" id="KW-1185">Reference proteome</keyword>
<evidence type="ECO:0000256" key="1">
    <source>
        <dbReference type="SAM" id="Phobius"/>
    </source>
</evidence>
<proteinExistence type="predicted"/>
<organism evidence="2 3">
    <name type="scientific">Desulfofundulus thermobenzoicus</name>
    <dbReference type="NCBI Taxonomy" id="29376"/>
    <lineage>
        <taxon>Bacteria</taxon>
        <taxon>Bacillati</taxon>
        <taxon>Bacillota</taxon>
        <taxon>Clostridia</taxon>
        <taxon>Eubacteriales</taxon>
        <taxon>Peptococcaceae</taxon>
        <taxon>Desulfofundulus</taxon>
    </lineage>
</organism>
<dbReference type="EMBL" id="WHYR01000061">
    <property type="protein sequence ID" value="MQL53708.1"/>
    <property type="molecule type" value="Genomic_DNA"/>
</dbReference>
<dbReference type="OrthoDB" id="1808843at2"/>